<protein>
    <submittedName>
        <fullName evidence="2">Uncharacterized protein</fullName>
    </submittedName>
</protein>
<name>A0A835EXI7_9POAL</name>
<organism evidence="2 3">
    <name type="scientific">Digitaria exilis</name>
    <dbReference type="NCBI Taxonomy" id="1010633"/>
    <lineage>
        <taxon>Eukaryota</taxon>
        <taxon>Viridiplantae</taxon>
        <taxon>Streptophyta</taxon>
        <taxon>Embryophyta</taxon>
        <taxon>Tracheophyta</taxon>
        <taxon>Spermatophyta</taxon>
        <taxon>Magnoliopsida</taxon>
        <taxon>Liliopsida</taxon>
        <taxon>Poales</taxon>
        <taxon>Poaceae</taxon>
        <taxon>PACMAD clade</taxon>
        <taxon>Panicoideae</taxon>
        <taxon>Panicodae</taxon>
        <taxon>Paniceae</taxon>
        <taxon>Anthephorinae</taxon>
        <taxon>Digitaria</taxon>
    </lineage>
</organism>
<dbReference type="EMBL" id="JACEFO010001691">
    <property type="protein sequence ID" value="KAF8720750.1"/>
    <property type="molecule type" value="Genomic_DNA"/>
</dbReference>
<dbReference type="PANTHER" id="PTHR13097:SF7">
    <property type="entry name" value="GENERAL TRANSCRIPTION FACTOR IIE SUBUNIT 1"/>
    <property type="match status" value="1"/>
</dbReference>
<evidence type="ECO:0000313" key="3">
    <source>
        <dbReference type="Proteomes" id="UP000636709"/>
    </source>
</evidence>
<accession>A0A835EXI7</accession>
<dbReference type="InterPro" id="IPR039997">
    <property type="entry name" value="TFE"/>
</dbReference>
<evidence type="ECO:0000313" key="2">
    <source>
        <dbReference type="EMBL" id="KAF8720750.1"/>
    </source>
</evidence>
<dbReference type="GO" id="GO:0005673">
    <property type="term" value="C:transcription factor TFIIE complex"/>
    <property type="evidence" value="ECO:0007669"/>
    <property type="project" value="TreeGrafter"/>
</dbReference>
<feature type="region of interest" description="Disordered" evidence="1">
    <location>
        <begin position="167"/>
        <end position="222"/>
    </location>
</feature>
<gene>
    <name evidence="2" type="ORF">HU200_023659</name>
</gene>
<dbReference type="Proteomes" id="UP000636709">
    <property type="component" value="Unassembled WGS sequence"/>
</dbReference>
<comment type="caution">
    <text evidence="2">The sequence shown here is derived from an EMBL/GenBank/DDBJ whole genome shotgun (WGS) entry which is preliminary data.</text>
</comment>
<dbReference type="PANTHER" id="PTHR13097">
    <property type="entry name" value="TRANSCRIPTION INITIATION FACTOR IIE, ALPHA SUBUNIT"/>
    <property type="match status" value="1"/>
</dbReference>
<keyword evidence="3" id="KW-1185">Reference proteome</keyword>
<feature type="region of interest" description="Disordered" evidence="1">
    <location>
        <begin position="117"/>
        <end position="152"/>
    </location>
</feature>
<evidence type="ECO:0000256" key="1">
    <source>
        <dbReference type="SAM" id="MobiDB-lite"/>
    </source>
</evidence>
<feature type="compositionally biased region" description="Acidic residues" evidence="1">
    <location>
        <begin position="202"/>
        <end position="211"/>
    </location>
</feature>
<feature type="compositionally biased region" description="Basic and acidic residues" evidence="1">
    <location>
        <begin position="167"/>
        <end position="179"/>
    </location>
</feature>
<dbReference type="AlphaFoldDB" id="A0A835EXI7"/>
<dbReference type="OrthoDB" id="361102at2759"/>
<sequence length="246" mass="27670">MFIGLELLPKLDISEQLKPLVAQLDRVKNLPAPEFGSLQTWERANIGAFANGDPSAVDSSRNSQGQYGTPMPFMGETKVGLSCFEVEIGVKEEGAESGKNGSELKVLPPWMIKDGMNLTKEQRGETSKASKLDEKTEAKEDKKQDSKDDQSIQEEYIKAYYEALRKKQEEEEAKRRMQQEGEAFVSDSQSERQVGKKHKREDEDEGIEWEEQQPTGNATETYKLADLNAEAQESGDDEDDLVWEDG</sequence>
<proteinExistence type="predicted"/>
<reference evidence="2" key="1">
    <citation type="submission" date="2020-07" db="EMBL/GenBank/DDBJ databases">
        <title>Genome sequence and genetic diversity analysis of an under-domesticated orphan crop, white fonio (Digitaria exilis).</title>
        <authorList>
            <person name="Bennetzen J.L."/>
            <person name="Chen S."/>
            <person name="Ma X."/>
            <person name="Wang X."/>
            <person name="Yssel A.E.J."/>
            <person name="Chaluvadi S.R."/>
            <person name="Johnson M."/>
            <person name="Gangashetty P."/>
            <person name="Hamidou F."/>
            <person name="Sanogo M.D."/>
            <person name="Zwaenepoel A."/>
            <person name="Wallace J."/>
            <person name="Van De Peer Y."/>
            <person name="Van Deynze A."/>
        </authorList>
    </citation>
    <scope>NUCLEOTIDE SEQUENCE</scope>
    <source>
        <tissue evidence="2">Leaves</tissue>
    </source>
</reference>
<dbReference type="GO" id="GO:0006367">
    <property type="term" value="P:transcription initiation at RNA polymerase II promoter"/>
    <property type="evidence" value="ECO:0007669"/>
    <property type="project" value="TreeGrafter"/>
</dbReference>
<feature type="compositionally biased region" description="Basic and acidic residues" evidence="1">
    <location>
        <begin position="120"/>
        <end position="150"/>
    </location>
</feature>